<protein>
    <submittedName>
        <fullName evidence="1">Uncharacterized protein</fullName>
    </submittedName>
</protein>
<organism evidence="1 2">
    <name type="scientific">Sphingobacterium phlebotomi</name>
    <dbReference type="NCBI Taxonomy" id="2605433"/>
    <lineage>
        <taxon>Bacteria</taxon>
        <taxon>Pseudomonadati</taxon>
        <taxon>Bacteroidota</taxon>
        <taxon>Sphingobacteriia</taxon>
        <taxon>Sphingobacteriales</taxon>
        <taxon>Sphingobacteriaceae</taxon>
        <taxon>Sphingobacterium</taxon>
    </lineage>
</organism>
<name>A0A5D4GTJ2_9SPHI</name>
<dbReference type="RefSeq" id="WP_148920921.1">
    <property type="nucleotide sequence ID" value="NZ_VTAV01000020.1"/>
</dbReference>
<gene>
    <name evidence="1" type="ORF">FXV77_19500</name>
</gene>
<evidence type="ECO:0000313" key="1">
    <source>
        <dbReference type="EMBL" id="TYR32191.1"/>
    </source>
</evidence>
<accession>A0A5D4GTJ2</accession>
<proteinExistence type="predicted"/>
<keyword evidence="2" id="KW-1185">Reference proteome</keyword>
<comment type="caution">
    <text evidence="1">The sequence shown here is derived from an EMBL/GenBank/DDBJ whole genome shotgun (WGS) entry which is preliminary data.</text>
</comment>
<dbReference type="AlphaFoldDB" id="A0A5D4GTJ2"/>
<evidence type="ECO:0000313" key="2">
    <source>
        <dbReference type="Proteomes" id="UP000322362"/>
    </source>
</evidence>
<sequence length="70" mass="8345">MRFKLLLLLNKAKRNAAMGIYIQLIIFLQQQYTLISNFIDTDSLALEIRHLQSRAFTIRYYLSPYVTAYR</sequence>
<reference evidence="1 2" key="1">
    <citation type="submission" date="2019-08" db="EMBL/GenBank/DDBJ databases">
        <title>Phlebobacter frassis gen. nov. sp. nov., a new member of family Sphingobacteriaceae isolated from sand fly rearing media.</title>
        <authorList>
            <person name="Kakumanu M.L."/>
            <person name="Marayati B.F."/>
            <person name="Wada-Katsumata A."/>
            <person name="Wasserberg G."/>
            <person name="Schal C."/>
            <person name="Apperson C.S."/>
            <person name="Ponnusamy L."/>
        </authorList>
    </citation>
    <scope>NUCLEOTIDE SEQUENCE [LARGE SCALE GENOMIC DNA]</scope>
    <source>
        <strain evidence="1 2">SSI9</strain>
    </source>
</reference>
<dbReference type="Proteomes" id="UP000322362">
    <property type="component" value="Unassembled WGS sequence"/>
</dbReference>
<dbReference type="EMBL" id="VTAV01000020">
    <property type="protein sequence ID" value="TYR32191.1"/>
    <property type="molecule type" value="Genomic_DNA"/>
</dbReference>